<feature type="transmembrane region" description="Helical" evidence="7">
    <location>
        <begin position="83"/>
        <end position="106"/>
    </location>
</feature>
<comment type="caution">
    <text evidence="9">The sequence shown here is derived from an EMBL/GenBank/DDBJ whole genome shotgun (WGS) entry which is preliminary data.</text>
</comment>
<dbReference type="Proteomes" id="UP000287224">
    <property type="component" value="Unassembled WGS sequence"/>
</dbReference>
<evidence type="ECO:0000256" key="5">
    <source>
        <dbReference type="ARBA" id="ARBA00022989"/>
    </source>
</evidence>
<evidence type="ECO:0000256" key="6">
    <source>
        <dbReference type="ARBA" id="ARBA00023136"/>
    </source>
</evidence>
<feature type="transmembrane region" description="Helical" evidence="7">
    <location>
        <begin position="368"/>
        <end position="389"/>
    </location>
</feature>
<keyword evidence="4 7" id="KW-0812">Transmembrane</keyword>
<dbReference type="InterPro" id="IPR036259">
    <property type="entry name" value="MFS_trans_sf"/>
</dbReference>
<dbReference type="GO" id="GO:0022857">
    <property type="term" value="F:transmembrane transporter activity"/>
    <property type="evidence" value="ECO:0007669"/>
    <property type="project" value="InterPro"/>
</dbReference>
<evidence type="ECO:0000313" key="10">
    <source>
        <dbReference type="Proteomes" id="UP000287224"/>
    </source>
</evidence>
<dbReference type="InterPro" id="IPR011701">
    <property type="entry name" value="MFS"/>
</dbReference>
<feature type="transmembrane region" description="Helical" evidence="7">
    <location>
        <begin position="401"/>
        <end position="425"/>
    </location>
</feature>
<proteinExistence type="predicted"/>
<dbReference type="PANTHER" id="PTHR42718:SF46">
    <property type="entry name" value="BLR6921 PROTEIN"/>
    <property type="match status" value="1"/>
</dbReference>
<feature type="transmembrane region" description="Helical" evidence="7">
    <location>
        <begin position="205"/>
        <end position="225"/>
    </location>
</feature>
<evidence type="ECO:0000256" key="3">
    <source>
        <dbReference type="ARBA" id="ARBA00022475"/>
    </source>
</evidence>
<reference evidence="10" key="1">
    <citation type="submission" date="2018-12" db="EMBL/GenBank/DDBJ databases">
        <title>Tengunoibacter tsumagoiensis gen. nov., sp. nov., Dictyobacter kobayashii sp. nov., D. alpinus sp. nov., and D. joshuensis sp. nov. and description of Dictyobacteraceae fam. nov. within the order Ktedonobacterales isolated from Tengu-no-mugimeshi.</title>
        <authorList>
            <person name="Wang C.M."/>
            <person name="Zheng Y."/>
            <person name="Sakai Y."/>
            <person name="Toyoda A."/>
            <person name="Minakuchi Y."/>
            <person name="Abe K."/>
            <person name="Yokota A."/>
            <person name="Yabe S."/>
        </authorList>
    </citation>
    <scope>NUCLEOTIDE SEQUENCE [LARGE SCALE GENOMIC DNA]</scope>
    <source>
        <strain evidence="10">S-27</strain>
    </source>
</reference>
<feature type="transmembrane region" description="Helical" evidence="7">
    <location>
        <begin position="231"/>
        <end position="253"/>
    </location>
</feature>
<feature type="transmembrane region" description="Helical" evidence="7">
    <location>
        <begin position="445"/>
        <end position="467"/>
    </location>
</feature>
<dbReference type="AlphaFoldDB" id="A0A401ZI12"/>
<feature type="domain" description="Major facilitator superfamily (MFS) profile" evidence="8">
    <location>
        <begin position="17"/>
        <end position="471"/>
    </location>
</feature>
<feature type="transmembrane region" description="Helical" evidence="7">
    <location>
        <begin position="172"/>
        <end position="193"/>
    </location>
</feature>
<dbReference type="EMBL" id="BIFQ01000001">
    <property type="protein sequence ID" value="GCE06488.1"/>
    <property type="molecule type" value="Genomic_DNA"/>
</dbReference>
<feature type="transmembrane region" description="Helical" evidence="7">
    <location>
        <begin position="20"/>
        <end position="41"/>
    </location>
</feature>
<dbReference type="CDD" id="cd17321">
    <property type="entry name" value="MFS_MMR_MDR_like"/>
    <property type="match status" value="1"/>
</dbReference>
<feature type="transmembrane region" description="Helical" evidence="7">
    <location>
        <begin position="273"/>
        <end position="298"/>
    </location>
</feature>
<evidence type="ECO:0000256" key="1">
    <source>
        <dbReference type="ARBA" id="ARBA00004651"/>
    </source>
</evidence>
<feature type="transmembrane region" description="Helical" evidence="7">
    <location>
        <begin position="53"/>
        <end position="71"/>
    </location>
</feature>
<keyword evidence="10" id="KW-1185">Reference proteome</keyword>
<organism evidence="9 10">
    <name type="scientific">Dictyobacter aurantiacus</name>
    <dbReference type="NCBI Taxonomy" id="1936993"/>
    <lineage>
        <taxon>Bacteria</taxon>
        <taxon>Bacillati</taxon>
        <taxon>Chloroflexota</taxon>
        <taxon>Ktedonobacteria</taxon>
        <taxon>Ktedonobacterales</taxon>
        <taxon>Dictyobacteraceae</taxon>
        <taxon>Dictyobacter</taxon>
    </lineage>
</organism>
<dbReference type="InterPro" id="IPR005829">
    <property type="entry name" value="Sugar_transporter_CS"/>
</dbReference>
<dbReference type="SUPFAM" id="SSF103473">
    <property type="entry name" value="MFS general substrate transporter"/>
    <property type="match status" value="1"/>
</dbReference>
<comment type="subcellular location">
    <subcellularLocation>
        <location evidence="1">Cell membrane</location>
        <topology evidence="1">Multi-pass membrane protein</topology>
    </subcellularLocation>
</comment>
<protein>
    <submittedName>
        <fullName evidence="9">MFS transporter</fullName>
    </submittedName>
</protein>
<dbReference type="Gene3D" id="1.20.1250.20">
    <property type="entry name" value="MFS general substrate transporter like domains"/>
    <property type="match status" value="1"/>
</dbReference>
<dbReference type="PROSITE" id="PS00216">
    <property type="entry name" value="SUGAR_TRANSPORT_1"/>
    <property type="match status" value="1"/>
</dbReference>
<dbReference type="InterPro" id="IPR020846">
    <property type="entry name" value="MFS_dom"/>
</dbReference>
<keyword evidence="6 7" id="KW-0472">Membrane</keyword>
<evidence type="ECO:0000256" key="7">
    <source>
        <dbReference type="SAM" id="Phobius"/>
    </source>
</evidence>
<keyword evidence="3" id="KW-1003">Cell membrane</keyword>
<feature type="transmembrane region" description="Helical" evidence="7">
    <location>
        <begin position="304"/>
        <end position="323"/>
    </location>
</feature>
<accession>A0A401ZI12</accession>
<evidence type="ECO:0000313" key="9">
    <source>
        <dbReference type="EMBL" id="GCE06488.1"/>
    </source>
</evidence>
<evidence type="ECO:0000256" key="2">
    <source>
        <dbReference type="ARBA" id="ARBA00022448"/>
    </source>
</evidence>
<name>A0A401ZI12_9CHLR</name>
<evidence type="ECO:0000256" key="4">
    <source>
        <dbReference type="ARBA" id="ARBA00022692"/>
    </source>
</evidence>
<evidence type="ECO:0000259" key="8">
    <source>
        <dbReference type="PROSITE" id="PS50850"/>
    </source>
</evidence>
<dbReference type="Pfam" id="PF07690">
    <property type="entry name" value="MFS_1"/>
    <property type="match status" value="1"/>
</dbReference>
<dbReference type="PROSITE" id="PS50850">
    <property type="entry name" value="MFS"/>
    <property type="match status" value="1"/>
</dbReference>
<dbReference type="GO" id="GO:0005886">
    <property type="term" value="C:plasma membrane"/>
    <property type="evidence" value="ECO:0007669"/>
    <property type="project" value="UniProtKB-SubCell"/>
</dbReference>
<dbReference type="Gene3D" id="1.20.1720.10">
    <property type="entry name" value="Multidrug resistance protein D"/>
    <property type="match status" value="1"/>
</dbReference>
<feature type="transmembrane region" description="Helical" evidence="7">
    <location>
        <begin position="112"/>
        <end position="131"/>
    </location>
</feature>
<dbReference type="PANTHER" id="PTHR42718">
    <property type="entry name" value="MAJOR FACILITATOR SUPERFAMILY MULTIDRUG TRANSPORTER MFSC"/>
    <property type="match status" value="1"/>
</dbReference>
<dbReference type="RefSeq" id="WP_218030919.1">
    <property type="nucleotide sequence ID" value="NZ_BIFQ01000001.1"/>
</dbReference>
<sequence length="492" mass="51409">MQEQNAVVQSLKRPGMAMALLACSQLIIAVDYNIVYVALPSIGHSLGFSAQNLQWVVSAYALTFGGFLLLGGRAADLLGRRRMFTLALALYALSSLLGGLAQAPAFLLAARALQGIAGAFLFPATLSIINTSFQEGRERNQALAIWGAAGGSGLAMGSLLGGLLTSTLGWEWTFLVNVPFAALAAIAAPFFLTQEKREKQSLHHYDLPGALTSTAGALLFVYALVEGPEKGWASAYTLICILIALLLFAGFVFIESRTQAPLMPLPLLKKRGLVASIILTALFMASFGGQTFLLTVWFQQVHGYSAIQAGLGFLPLALVNALGTNVGGRLTTKAGVKWTLMIGMALGVVGFVLLAYCISPTGSYVTDVLPGAIIAALGQGITWTAMWIAAAMDVPPQEQGIASGIASTSQQVGSAIGLALIVAIVNEGTNNLAGSALAKAVNYGLQHAFYLTAGLALLGILTALVVLRLRRPEHGEPLTVNEIPPAEVVSGS</sequence>
<feature type="transmembrane region" description="Helical" evidence="7">
    <location>
        <begin position="143"/>
        <end position="166"/>
    </location>
</feature>
<keyword evidence="2" id="KW-0813">Transport</keyword>
<gene>
    <name evidence="9" type="ORF">KDAU_38170</name>
</gene>
<feature type="transmembrane region" description="Helical" evidence="7">
    <location>
        <begin position="335"/>
        <end position="356"/>
    </location>
</feature>
<keyword evidence="5 7" id="KW-1133">Transmembrane helix</keyword>